<dbReference type="EMBL" id="AUZM01000025">
    <property type="protein sequence ID" value="ERT07172.1"/>
    <property type="molecule type" value="Genomic_DNA"/>
</dbReference>
<dbReference type="NCBIfam" id="NF033208">
    <property type="entry name" value="choice_anch_E"/>
    <property type="match status" value="1"/>
</dbReference>
<reference evidence="1 2" key="1">
    <citation type="journal article" date="2013" name="Front. Microbiol.">
        <title>Comparative genomic analyses of the cyanobacterium, Lyngbya aestuarii BL J, a powerful hydrogen producer.</title>
        <authorList>
            <person name="Kothari A."/>
            <person name="Vaughn M."/>
            <person name="Garcia-Pichel F."/>
        </authorList>
    </citation>
    <scope>NUCLEOTIDE SEQUENCE [LARGE SCALE GENOMIC DNA]</scope>
    <source>
        <strain evidence="1 2">BL J</strain>
    </source>
</reference>
<dbReference type="PATRIC" id="fig|1348334.3.peg.2763"/>
<evidence type="ECO:0000313" key="1">
    <source>
        <dbReference type="EMBL" id="ERT07172.1"/>
    </source>
</evidence>
<proteinExistence type="predicted"/>
<dbReference type="NCBIfam" id="TIGR02595">
    <property type="entry name" value="PEP_CTERM"/>
    <property type="match status" value="1"/>
</dbReference>
<organism evidence="1 2">
    <name type="scientific">Lyngbya aestuarii BL J</name>
    <dbReference type="NCBI Taxonomy" id="1348334"/>
    <lineage>
        <taxon>Bacteria</taxon>
        <taxon>Bacillati</taxon>
        <taxon>Cyanobacteriota</taxon>
        <taxon>Cyanophyceae</taxon>
        <taxon>Oscillatoriophycideae</taxon>
        <taxon>Oscillatoriales</taxon>
        <taxon>Microcoleaceae</taxon>
        <taxon>Lyngbya</taxon>
    </lineage>
</organism>
<comment type="caution">
    <text evidence="1">The sequence shown here is derived from an EMBL/GenBank/DDBJ whole genome shotgun (WGS) entry which is preliminary data.</text>
</comment>
<keyword evidence="2" id="KW-1185">Reference proteome</keyword>
<dbReference type="AlphaFoldDB" id="U7QIS1"/>
<accession>U7QIS1</accession>
<sequence>MMTKSYSDTFGLATTDIEDALLSVQKFDVSLGTLKSVKVNFDGQIVGNANVENLDAKDQTLTFDLSGNLQLMGSEILGTLFDETANKADSLNATAYDGTFDFGGTSGGSFSGLTAVASGEKTYTDQSFLNAFIGDGNIDFLFSAFTNSKVTGSANIVSQINTQGGAMVSVVYEYEKTQEVPEPSVMLGLGLVASAGWLSRKKITSSHQ</sequence>
<dbReference type="InterPro" id="IPR013424">
    <property type="entry name" value="Ice-binding_C"/>
</dbReference>
<name>U7QIS1_9CYAN</name>
<protein>
    <submittedName>
        <fullName evidence="1">PEP-CTERM-sorting domain protein</fullName>
    </submittedName>
</protein>
<evidence type="ECO:0000313" key="2">
    <source>
        <dbReference type="Proteomes" id="UP000017127"/>
    </source>
</evidence>
<gene>
    <name evidence="1" type="ORF">M595_2856</name>
</gene>
<dbReference type="Proteomes" id="UP000017127">
    <property type="component" value="Unassembled WGS sequence"/>
</dbReference>